<dbReference type="Proteomes" id="UP000622547">
    <property type="component" value="Unassembled WGS sequence"/>
</dbReference>
<keyword evidence="3" id="KW-1185">Reference proteome</keyword>
<dbReference type="InterPro" id="IPR040783">
    <property type="entry name" value="VLRF1"/>
</dbReference>
<accession>A0A8J3UC37</accession>
<protein>
    <recommendedName>
        <fullName evidence="1">Actinobacteria/chloroflexi VLRF1 release factor domain-containing protein</fullName>
    </recommendedName>
</protein>
<reference evidence="2 3" key="1">
    <citation type="submission" date="2021-01" db="EMBL/GenBank/DDBJ databases">
        <title>Whole genome shotgun sequence of Planotetraspora phitsanulokensis NBRC 104273.</title>
        <authorList>
            <person name="Komaki H."/>
            <person name="Tamura T."/>
        </authorList>
    </citation>
    <scope>NUCLEOTIDE SEQUENCE [LARGE SCALE GENOMIC DNA]</scope>
    <source>
        <strain evidence="2 3">NBRC 104273</strain>
    </source>
</reference>
<dbReference type="InterPro" id="IPR042226">
    <property type="entry name" value="eFR1_2_sf"/>
</dbReference>
<gene>
    <name evidence="2" type="ORF">Pph01_68190</name>
</gene>
<dbReference type="NCBIfam" id="NF041024">
    <property type="entry name" value="acVLRF1_NCBI"/>
    <property type="match status" value="1"/>
</dbReference>
<organism evidence="2 3">
    <name type="scientific">Planotetraspora phitsanulokensis</name>
    <dbReference type="NCBI Taxonomy" id="575192"/>
    <lineage>
        <taxon>Bacteria</taxon>
        <taxon>Bacillati</taxon>
        <taxon>Actinomycetota</taxon>
        <taxon>Actinomycetes</taxon>
        <taxon>Streptosporangiales</taxon>
        <taxon>Streptosporangiaceae</taxon>
        <taxon>Planotetraspora</taxon>
    </lineage>
</organism>
<feature type="domain" description="Actinobacteria/chloroflexi VLRF1 release factor" evidence="1">
    <location>
        <begin position="81"/>
        <end position="213"/>
    </location>
</feature>
<proteinExistence type="predicted"/>
<evidence type="ECO:0000313" key="3">
    <source>
        <dbReference type="Proteomes" id="UP000622547"/>
    </source>
</evidence>
<dbReference type="Gene3D" id="3.30.420.60">
    <property type="entry name" value="eRF1 domain 2"/>
    <property type="match status" value="1"/>
</dbReference>
<evidence type="ECO:0000313" key="2">
    <source>
        <dbReference type="EMBL" id="GII41816.1"/>
    </source>
</evidence>
<name>A0A8J3UC37_9ACTN</name>
<dbReference type="SUPFAM" id="SSF53137">
    <property type="entry name" value="Translational machinery components"/>
    <property type="match status" value="1"/>
</dbReference>
<comment type="caution">
    <text evidence="2">The sequence shown here is derived from an EMBL/GenBank/DDBJ whole genome shotgun (WGS) entry which is preliminary data.</text>
</comment>
<evidence type="ECO:0000259" key="1">
    <source>
        <dbReference type="Pfam" id="PF18859"/>
    </source>
</evidence>
<dbReference type="AlphaFoldDB" id="A0A8J3UC37"/>
<dbReference type="Pfam" id="PF18859">
    <property type="entry name" value="acVLRF1"/>
    <property type="match status" value="1"/>
</dbReference>
<dbReference type="EMBL" id="BOOP01000036">
    <property type="protein sequence ID" value="GII41816.1"/>
    <property type="molecule type" value="Genomic_DNA"/>
</dbReference>
<sequence>MTVAPERLAGWILGFAERHGAVEATAGPALVRFAAADGSAAECHVPFPPLGRGDVPGEGSSPAGEAEDAADVLVAHARRERTVGVLLVRLGGYAAGVFEGERLVTSKVGSRLVHGRSAAGGWSQQRFARRREKQSSEALAAAADVAARVLVPRADDLDAVVLGGDRRAVDELRGDRRLAPLFALEAGSFLAVPDPKLAVLEGTPALFRAVRIRVLDPEG</sequence>